<keyword evidence="1" id="KW-1133">Transmembrane helix</keyword>
<keyword evidence="3" id="KW-1185">Reference proteome</keyword>
<evidence type="ECO:0000313" key="2">
    <source>
        <dbReference type="EMBL" id="SKA69225.1"/>
    </source>
</evidence>
<evidence type="ECO:0000256" key="1">
    <source>
        <dbReference type="SAM" id="Phobius"/>
    </source>
</evidence>
<dbReference type="Proteomes" id="UP000190162">
    <property type="component" value="Unassembled WGS sequence"/>
</dbReference>
<reference evidence="3" key="1">
    <citation type="submission" date="2017-02" db="EMBL/GenBank/DDBJ databases">
        <authorList>
            <person name="Varghese N."/>
            <person name="Submissions S."/>
        </authorList>
    </citation>
    <scope>NUCLEOTIDE SEQUENCE [LARGE SCALE GENOMIC DNA]</scope>
    <source>
        <strain evidence="3">DSM 22720</strain>
    </source>
</reference>
<proteinExistence type="predicted"/>
<accession>A0A1T4VWM0</accession>
<feature type="transmembrane region" description="Helical" evidence="1">
    <location>
        <begin position="117"/>
        <end position="140"/>
    </location>
</feature>
<name>A0A1T4VWM0_9GAMM</name>
<dbReference type="AlphaFoldDB" id="A0A1T4VWM0"/>
<dbReference type="EMBL" id="FUXU01000113">
    <property type="protein sequence ID" value="SKA69225.1"/>
    <property type="molecule type" value="Genomic_DNA"/>
</dbReference>
<organism evidence="2 3">
    <name type="scientific">Enterovibrio nigricans DSM 22720</name>
    <dbReference type="NCBI Taxonomy" id="1121868"/>
    <lineage>
        <taxon>Bacteria</taxon>
        <taxon>Pseudomonadati</taxon>
        <taxon>Pseudomonadota</taxon>
        <taxon>Gammaproteobacteria</taxon>
        <taxon>Vibrionales</taxon>
        <taxon>Vibrionaceae</taxon>
        <taxon>Enterovibrio</taxon>
    </lineage>
</organism>
<keyword evidence="1" id="KW-0472">Membrane</keyword>
<evidence type="ECO:0000313" key="3">
    <source>
        <dbReference type="Proteomes" id="UP000190162"/>
    </source>
</evidence>
<protein>
    <submittedName>
        <fullName evidence="2">Uncharacterized protein</fullName>
    </submittedName>
</protein>
<keyword evidence="1" id="KW-0812">Transmembrane</keyword>
<gene>
    <name evidence="2" type="ORF">SAMN02745132_04423</name>
</gene>
<sequence>MSWAFLCLQHRGYALCSHSWRYVAPAGSGCYFSSNDGRYGQNNVAKESVMLRQVGTVLMIAALMRGMEEETADFDQRKRAKSWPLKQAAKLLNVLVVAFWCRLKFCDQLLRSEFLAFGFRYVTWLITRIKLGVFLLFSFLQRRDDFFFRFIGSTIEILVGDCMCVLQIAQVKRCRRCKKFSLSGEK</sequence>